<organism evidence="2 3">
    <name type="scientific">Massilia aurea</name>
    <dbReference type="NCBI Taxonomy" id="373040"/>
    <lineage>
        <taxon>Bacteria</taxon>
        <taxon>Pseudomonadati</taxon>
        <taxon>Pseudomonadota</taxon>
        <taxon>Betaproteobacteria</taxon>
        <taxon>Burkholderiales</taxon>
        <taxon>Oxalobacteraceae</taxon>
        <taxon>Telluria group</taxon>
        <taxon>Massilia</taxon>
    </lineage>
</organism>
<keyword evidence="3" id="KW-1185">Reference proteome</keyword>
<accession>A0A7W9X0L7</accession>
<evidence type="ECO:0000313" key="2">
    <source>
        <dbReference type="EMBL" id="MBB6134272.1"/>
    </source>
</evidence>
<comment type="caution">
    <text evidence="2">The sequence shown here is derived from an EMBL/GenBank/DDBJ whole genome shotgun (WGS) entry which is preliminary data.</text>
</comment>
<feature type="region of interest" description="Disordered" evidence="1">
    <location>
        <begin position="1"/>
        <end position="31"/>
    </location>
</feature>
<dbReference type="AlphaFoldDB" id="A0A7W9X0L7"/>
<dbReference type="RefSeq" id="WP_183554680.1">
    <property type="nucleotide sequence ID" value="NZ_JACHBX010000002.1"/>
</dbReference>
<evidence type="ECO:0000256" key="1">
    <source>
        <dbReference type="SAM" id="MobiDB-lite"/>
    </source>
</evidence>
<dbReference type="EMBL" id="JACHBX010000002">
    <property type="protein sequence ID" value="MBB6134272.1"/>
    <property type="molecule type" value="Genomic_DNA"/>
</dbReference>
<sequence>MANDQQQSGSEPQQQQIPQAPAMPKHGATRRRLAKAGIGAAGVLWTLESHATLKRTGFVCESASAHISAGISNNATEQRCNPLSPSVWCAIAYGWPCNKTKKFHDIFTCNERRFADTYYKASLLDVMNAKYDSYNIGRHLAAAYLNVISKRIDFLDVPTLQRMWNELKVSGHYKVSANQYWTVGEVRNYLVAVHGW</sequence>
<proteinExistence type="predicted"/>
<dbReference type="Proteomes" id="UP000540787">
    <property type="component" value="Unassembled WGS sequence"/>
</dbReference>
<name>A0A7W9X0L7_9BURK</name>
<feature type="compositionally biased region" description="Low complexity" evidence="1">
    <location>
        <begin position="1"/>
        <end position="19"/>
    </location>
</feature>
<evidence type="ECO:0000313" key="3">
    <source>
        <dbReference type="Proteomes" id="UP000540787"/>
    </source>
</evidence>
<gene>
    <name evidence="2" type="ORF">HD842_002414</name>
</gene>
<protein>
    <submittedName>
        <fullName evidence="2">Uncharacterized protein</fullName>
    </submittedName>
</protein>
<reference evidence="2 3" key="1">
    <citation type="submission" date="2020-08" db="EMBL/GenBank/DDBJ databases">
        <title>The Agave Microbiome: Exploring the role of microbial communities in plant adaptations to desert environments.</title>
        <authorList>
            <person name="Partida-Martinez L.P."/>
        </authorList>
    </citation>
    <scope>NUCLEOTIDE SEQUENCE [LARGE SCALE GENOMIC DNA]</scope>
    <source>
        <strain evidence="2 3">AT3.2</strain>
    </source>
</reference>